<dbReference type="InterPro" id="IPR025517">
    <property type="entry name" value="DUF4405"/>
</dbReference>
<feature type="transmembrane region" description="Helical" evidence="1">
    <location>
        <begin position="41"/>
        <end position="58"/>
    </location>
</feature>
<keyword evidence="4" id="KW-1185">Reference proteome</keyword>
<keyword evidence="1" id="KW-0472">Membrane</keyword>
<evidence type="ECO:0000313" key="3">
    <source>
        <dbReference type="EMBL" id="CZE48897.1"/>
    </source>
</evidence>
<name>A0A128EJU2_9BACT</name>
<dbReference type="OrthoDB" id="5363112at2"/>
<dbReference type="EMBL" id="FIZP01000012">
    <property type="protein sequence ID" value="CZE48897.1"/>
    <property type="molecule type" value="Genomic_DNA"/>
</dbReference>
<evidence type="ECO:0000313" key="4">
    <source>
        <dbReference type="Proteomes" id="UP000069632"/>
    </source>
</evidence>
<reference evidence="3 4" key="1">
    <citation type="submission" date="2016-02" db="EMBL/GenBank/DDBJ databases">
        <authorList>
            <consortium name="Pathogen Informatics"/>
        </authorList>
    </citation>
    <scope>NUCLEOTIDE SEQUENCE [LARGE SCALE GENOMIC DNA]</scope>
    <source>
        <strain evidence="3 4">RC20</strain>
    </source>
</reference>
<dbReference type="Pfam" id="PF14358">
    <property type="entry name" value="DUF4405"/>
    <property type="match status" value="1"/>
</dbReference>
<proteinExistence type="predicted"/>
<sequence>MKIKQIYATTPTIATFIIVAITGVLMYFSIKSATIKEVHEILGMAFVVFSLLHIISNLKPFKNYFKGYKFAFIGVVIVVCAVFLFMPQNTQPNPSKQVYKQILSVNLDKVLALYDVEFKELQTSLKSKNIELLTDKNSIANIAKSANSNDRIIINEIIRLSKD</sequence>
<gene>
    <name evidence="3" type="ORF">ERS672216_01647</name>
</gene>
<feature type="transmembrane region" description="Helical" evidence="1">
    <location>
        <begin position="12"/>
        <end position="29"/>
    </location>
</feature>
<feature type="transmembrane region" description="Helical" evidence="1">
    <location>
        <begin position="70"/>
        <end position="87"/>
    </location>
</feature>
<keyword evidence="1" id="KW-1133">Transmembrane helix</keyword>
<feature type="domain" description="Flavinylation-associated cytochrome" evidence="2">
    <location>
        <begin position="12"/>
        <end position="57"/>
    </location>
</feature>
<organism evidence="3 4">
    <name type="scientific">Campylobacter geochelonis</name>
    <dbReference type="NCBI Taxonomy" id="1780362"/>
    <lineage>
        <taxon>Bacteria</taxon>
        <taxon>Pseudomonadati</taxon>
        <taxon>Campylobacterota</taxon>
        <taxon>Epsilonproteobacteria</taxon>
        <taxon>Campylobacterales</taxon>
        <taxon>Campylobacteraceae</taxon>
        <taxon>Campylobacter</taxon>
    </lineage>
</organism>
<accession>A0A128EJU2</accession>
<protein>
    <recommendedName>
        <fullName evidence="2">Flavinylation-associated cytochrome domain-containing protein</fullName>
    </recommendedName>
</protein>
<dbReference type="RefSeq" id="WP_075540481.1">
    <property type="nucleotide sequence ID" value="NZ_CP053844.1"/>
</dbReference>
<keyword evidence="1" id="KW-0812">Transmembrane</keyword>
<evidence type="ECO:0000259" key="2">
    <source>
        <dbReference type="Pfam" id="PF14358"/>
    </source>
</evidence>
<dbReference type="Proteomes" id="UP000069632">
    <property type="component" value="Unassembled WGS sequence"/>
</dbReference>
<evidence type="ECO:0000256" key="1">
    <source>
        <dbReference type="SAM" id="Phobius"/>
    </source>
</evidence>
<dbReference type="AlphaFoldDB" id="A0A128EJU2"/>